<evidence type="ECO:0000313" key="4">
    <source>
        <dbReference type="Proteomes" id="UP000222056"/>
    </source>
</evidence>
<dbReference type="EMBL" id="FNWJ01000001">
    <property type="protein sequence ID" value="SEH10841.1"/>
    <property type="molecule type" value="Genomic_DNA"/>
</dbReference>
<evidence type="ECO:0000256" key="2">
    <source>
        <dbReference type="SAM" id="Phobius"/>
    </source>
</evidence>
<evidence type="ECO:0000256" key="1">
    <source>
        <dbReference type="SAM" id="MobiDB-lite"/>
    </source>
</evidence>
<evidence type="ECO:0000313" key="3">
    <source>
        <dbReference type="EMBL" id="SEH10841.1"/>
    </source>
</evidence>
<feature type="transmembrane region" description="Helical" evidence="2">
    <location>
        <begin position="236"/>
        <end position="254"/>
    </location>
</feature>
<accession>A0A1H6FJ18</accession>
<dbReference type="AlphaFoldDB" id="A0A1H6FJ18"/>
<feature type="transmembrane region" description="Helical" evidence="2">
    <location>
        <begin position="201"/>
        <end position="224"/>
    </location>
</feature>
<name>A0A1H6FJ18_THEAL</name>
<keyword evidence="2" id="KW-0472">Membrane</keyword>
<dbReference type="OrthoDB" id="5178168at2"/>
<dbReference type="STRING" id="29539.SAMN02745716_0572"/>
<keyword evidence="2" id="KW-1133">Transmembrane helix</keyword>
<keyword evidence="4" id="KW-1185">Reference proteome</keyword>
<feature type="transmembrane region" description="Helical" evidence="2">
    <location>
        <begin position="260"/>
        <end position="281"/>
    </location>
</feature>
<evidence type="ECO:0008006" key="5">
    <source>
        <dbReference type="Google" id="ProtNLM"/>
    </source>
</evidence>
<reference evidence="4" key="1">
    <citation type="submission" date="2016-10" db="EMBL/GenBank/DDBJ databases">
        <authorList>
            <person name="Varghese N."/>
            <person name="Submissions S."/>
        </authorList>
    </citation>
    <scope>NUCLEOTIDE SEQUENCE [LARGE SCALE GENOMIC DNA]</scope>
    <source>
        <strain evidence="4">ATCC 35263</strain>
    </source>
</reference>
<keyword evidence="2" id="KW-0812">Transmembrane</keyword>
<dbReference type="Proteomes" id="UP000222056">
    <property type="component" value="Unassembled WGS sequence"/>
</dbReference>
<feature type="transmembrane region" description="Helical" evidence="2">
    <location>
        <begin position="118"/>
        <end position="144"/>
    </location>
</feature>
<gene>
    <name evidence="3" type="ORF">SAMN02745716_0572</name>
</gene>
<protein>
    <recommendedName>
        <fullName evidence="5">4-amino-4-deoxy-L-arabinose transferase</fullName>
    </recommendedName>
</protein>
<feature type="transmembrane region" description="Helical" evidence="2">
    <location>
        <begin position="156"/>
        <end position="189"/>
    </location>
</feature>
<dbReference type="RefSeq" id="WP_093116042.1">
    <property type="nucleotide sequence ID" value="NZ_FNWJ01000001.1"/>
</dbReference>
<proteinExistence type="predicted"/>
<feature type="region of interest" description="Disordered" evidence="1">
    <location>
        <begin position="1"/>
        <end position="41"/>
    </location>
</feature>
<feature type="transmembrane region" description="Helical" evidence="2">
    <location>
        <begin position="288"/>
        <end position="305"/>
    </location>
</feature>
<sequence length="580" mass="63557">MTDLRSSGAAIAQAPTRADVDRGQPRLSASPTCRTPRRSPRGPFARFAKAVAPDRWTAAALSLTAAQGLVSLIWKPRVVDLAAHEFRAWLFGSEGFAIWNGQWYGGHHAPAYSILSPFLGWALGVRFALALAALASAALLAALLRRRFAERAARIGILWAGAGCGTLIWTGRFPFAIGTALALAALLAYSHGRFKTATLLGFLAPLGSPVAGLFLAMAGLACALAHRRERAPRNAAVALTLAAFLPPVALSLAFPEGGWAPFPFSAYLPIPFFALACLMVLPRRDAALRWGAVLYAAGSTLALLVDTPMGGNAVRLGALVGGPLLVCVASERGWLQRGRLLPLSVVGLALLALWQWSPAVRDVRKYLEDPAARSGYFEPLRQYLATLPDQRRIEIPFTRSHWEGAEIAPIVPLARGWLRQLDTGRNPIFYKGPLNELTYAAWLAENAVRYVALPSAKPDRSSYGERALIERGLPYLKLRWRSRDWRVYEVMLPAPFVIPRGRAAVTLEQLSTDQVLLRVTRPGDALLRVRWTPYWFVAGGCVYPDEGWTGVHLPRRGFVRLVIRFSPERLWSRGRRCDDG</sequence>
<organism evidence="3 4">
    <name type="scientific">Thermoleophilum album</name>
    <dbReference type="NCBI Taxonomy" id="29539"/>
    <lineage>
        <taxon>Bacteria</taxon>
        <taxon>Bacillati</taxon>
        <taxon>Actinomycetota</taxon>
        <taxon>Thermoleophilia</taxon>
        <taxon>Thermoleophilales</taxon>
        <taxon>Thermoleophilaceae</taxon>
        <taxon>Thermoleophilum</taxon>
    </lineage>
</organism>